<evidence type="ECO:0000256" key="7">
    <source>
        <dbReference type="SAM" id="MobiDB-lite"/>
    </source>
</evidence>
<accession>A0A7S2ZG29</accession>
<proteinExistence type="inferred from homology"/>
<sequence>MADNEFVSQWPAPPAMFFRDGVADKVPPKAPAQGGTYSMFGDVYTTEDKLPSLEESGRKVLYDPKEKRTVELRKLNKMLLNKFLKLVQSLCSNPNTEAYRTEVEEIENVLINMHHLANTLRTDQAHQTVKRQIERQTELRSKALSDLDKAFDEARGVLRSARNMLQESSDMSIDAQNLDKEVLDALSKAAQEVERVKPPTDEGDANEEPKPAAMTTNQDIIAEMEKIVPDNPGGMEIGRL</sequence>
<gene>
    <name evidence="8" type="ORF">RMAR00112_LOCUS5841</name>
</gene>
<dbReference type="Pfam" id="PF05983">
    <property type="entry name" value="Med7"/>
    <property type="match status" value="1"/>
</dbReference>
<dbReference type="InterPro" id="IPR037212">
    <property type="entry name" value="Med7/Med21-like"/>
</dbReference>
<dbReference type="AlphaFoldDB" id="A0A7S2ZG29"/>
<organism evidence="8">
    <name type="scientific">Rhodosorus marinus</name>
    <dbReference type="NCBI Taxonomy" id="101924"/>
    <lineage>
        <taxon>Eukaryota</taxon>
        <taxon>Rhodophyta</taxon>
        <taxon>Stylonematophyceae</taxon>
        <taxon>Stylonematales</taxon>
        <taxon>Stylonemataceae</taxon>
        <taxon>Rhodosorus</taxon>
    </lineage>
</organism>
<evidence type="ECO:0000256" key="6">
    <source>
        <dbReference type="RuleBase" id="RU364060"/>
    </source>
</evidence>
<comment type="subunit">
    <text evidence="6">Component of the Mediator complex.</text>
</comment>
<dbReference type="GO" id="GO:0070847">
    <property type="term" value="C:core mediator complex"/>
    <property type="evidence" value="ECO:0007669"/>
    <property type="project" value="TreeGrafter"/>
</dbReference>
<keyword evidence="6" id="KW-0010">Activator</keyword>
<dbReference type="GO" id="GO:0006357">
    <property type="term" value="P:regulation of transcription by RNA polymerase II"/>
    <property type="evidence" value="ECO:0007669"/>
    <property type="project" value="InterPro"/>
</dbReference>
<keyword evidence="5 6" id="KW-0539">Nucleus</keyword>
<evidence type="ECO:0000256" key="2">
    <source>
        <dbReference type="ARBA" id="ARBA00009994"/>
    </source>
</evidence>
<keyword evidence="3 6" id="KW-0805">Transcription regulation</keyword>
<evidence type="ECO:0000256" key="5">
    <source>
        <dbReference type="ARBA" id="ARBA00023242"/>
    </source>
</evidence>
<evidence type="ECO:0000256" key="4">
    <source>
        <dbReference type="ARBA" id="ARBA00023163"/>
    </source>
</evidence>
<feature type="region of interest" description="Disordered" evidence="7">
    <location>
        <begin position="192"/>
        <end position="214"/>
    </location>
</feature>
<reference evidence="8" key="1">
    <citation type="submission" date="2021-01" db="EMBL/GenBank/DDBJ databases">
        <authorList>
            <person name="Corre E."/>
            <person name="Pelletier E."/>
            <person name="Niang G."/>
            <person name="Scheremetjew M."/>
            <person name="Finn R."/>
            <person name="Kale V."/>
            <person name="Holt S."/>
            <person name="Cochrane G."/>
            <person name="Meng A."/>
            <person name="Brown T."/>
            <person name="Cohen L."/>
        </authorList>
    </citation>
    <scope>NUCLEOTIDE SEQUENCE</scope>
    <source>
        <strain evidence="8">CCMP 769</strain>
    </source>
</reference>
<dbReference type="GO" id="GO:0016592">
    <property type="term" value="C:mediator complex"/>
    <property type="evidence" value="ECO:0007669"/>
    <property type="project" value="InterPro"/>
</dbReference>
<dbReference type="PANTHER" id="PTHR21428:SF11">
    <property type="entry name" value="MEDIATOR OF RNA POLYMERASE II TRANSCRIPTION SUBUNIT 7"/>
    <property type="match status" value="1"/>
</dbReference>
<name>A0A7S2ZG29_9RHOD</name>
<comment type="similarity">
    <text evidence="2 6">Belongs to the Mediator complex subunit 7 family.</text>
</comment>
<dbReference type="Gene3D" id="6.10.140.200">
    <property type="match status" value="1"/>
</dbReference>
<comment type="subcellular location">
    <subcellularLocation>
        <location evidence="1 6">Nucleus</location>
    </subcellularLocation>
</comment>
<dbReference type="PANTHER" id="PTHR21428">
    <property type="entry name" value="MEDIATOR OF RNA POLYMERASE II TRANSCRIPTION SUBUNIT 7"/>
    <property type="match status" value="1"/>
</dbReference>
<dbReference type="EMBL" id="HBHW01007687">
    <property type="protein sequence ID" value="CAE0037886.1"/>
    <property type="molecule type" value="Transcribed_RNA"/>
</dbReference>
<evidence type="ECO:0000256" key="1">
    <source>
        <dbReference type="ARBA" id="ARBA00004123"/>
    </source>
</evidence>
<evidence type="ECO:0000313" key="8">
    <source>
        <dbReference type="EMBL" id="CAE0037886.1"/>
    </source>
</evidence>
<protein>
    <recommendedName>
        <fullName evidence="6">Mediator of RNA polymerase II transcription subunit 7</fullName>
    </recommendedName>
</protein>
<dbReference type="SUPFAM" id="SSF140718">
    <property type="entry name" value="Mediator hinge subcomplex-like"/>
    <property type="match status" value="1"/>
</dbReference>
<dbReference type="InterPro" id="IPR044888">
    <property type="entry name" value="Mediatior_Med7_sf"/>
</dbReference>
<dbReference type="InterPro" id="IPR009244">
    <property type="entry name" value="Mediatior_Med7"/>
</dbReference>
<keyword evidence="4 6" id="KW-0804">Transcription</keyword>
<dbReference type="GO" id="GO:0003712">
    <property type="term" value="F:transcription coregulator activity"/>
    <property type="evidence" value="ECO:0007669"/>
    <property type="project" value="InterPro"/>
</dbReference>
<evidence type="ECO:0000256" key="3">
    <source>
        <dbReference type="ARBA" id="ARBA00023015"/>
    </source>
</evidence>
<comment type="function">
    <text evidence="6">Component of the Mediator complex, a coactivator involved in the regulated transcription of nearly all RNA polymerase II-dependent genes. Mediator functions as a bridge to convey information from gene-specific regulatory proteins to the basal RNA polymerase II transcription machinery.</text>
</comment>